<gene>
    <name evidence="3" type="ORF">HQ35_07600</name>
</gene>
<dbReference type="EMBL" id="JQJD01000050">
    <property type="protein sequence ID" value="KGN79423.1"/>
    <property type="molecule type" value="Genomic_DNA"/>
</dbReference>
<proteinExistence type="predicted"/>
<dbReference type="Proteomes" id="UP000030125">
    <property type="component" value="Unassembled WGS sequence"/>
</dbReference>
<keyword evidence="1" id="KW-0732">Signal</keyword>
<dbReference type="Pfam" id="PF19572">
    <property type="entry name" value="PorV"/>
    <property type="match status" value="1"/>
</dbReference>
<dbReference type="RefSeq" id="WP_036852218.1">
    <property type="nucleotide sequence ID" value="NZ_JQJD01000050.1"/>
</dbReference>
<reference evidence="3 4" key="1">
    <citation type="submission" date="2014-08" db="EMBL/GenBank/DDBJ databases">
        <title>Porphyromonas cangingivalis strain:COT-109_OH1386 Genome sequencing.</title>
        <authorList>
            <person name="Wallis C."/>
            <person name="Deusch O."/>
            <person name="O'Flynn C."/>
            <person name="Davis I."/>
            <person name="Jospin G."/>
            <person name="Darling A.E."/>
            <person name="Coil D.A."/>
            <person name="Alexiev A."/>
            <person name="Horsfall A."/>
            <person name="Kirkwood N."/>
            <person name="Harris S."/>
            <person name="Eisen J.A."/>
        </authorList>
    </citation>
    <scope>NUCLEOTIDE SEQUENCE [LARGE SCALE GENOMIC DNA]</scope>
    <source>
        <strain evidence="4">COT-109 OH1386</strain>
    </source>
</reference>
<keyword evidence="4" id="KW-1185">Reference proteome</keyword>
<sequence length="396" mass="43600">MKYRYLRVIIVMTSLCLSMGSLFGQSSGTQSSEREYYNPPQIGGLSTVITPDARGAGMAGIGVATSADVNSLYHNVSKFGFVQKTWGVSFSYTPWLTEIAKDMGISYLSGYYAWGDEYRQAVTGAFKYFDIGEALFFPKQQQAAPLVIKPFELSADLGYAIRLHPMWSVGAAVRYLRSDLNAETIISGGKEGPKSVKHLAHVLMFDISVSHQSEVRLFGADMDFRAGLAINNMGEKLSYDGGKTYLFSPTILRLGAGLDYKAEEMHQVSFGIELDKYLAPSIPLPTDADHAKQRDKLRRMSAFKGILHSFGDAPGGFGEELKEISLASGVEYVYDKMFFARLGWRYQHPSKGNNSGLSLGVGILFSNITFDVSYFTGLSAHNPLNNTMRLSLGFSL</sequence>
<dbReference type="Gene3D" id="2.40.160.60">
    <property type="entry name" value="Outer membrane protein transport protein (OMPP1/FadL/TodX)"/>
    <property type="match status" value="1"/>
</dbReference>
<accession>A0A0A2EKG8</accession>
<protein>
    <recommendedName>
        <fullName evidence="2">Type IX secretion system protein PorV domain-containing protein</fullName>
    </recommendedName>
</protein>
<evidence type="ECO:0000313" key="3">
    <source>
        <dbReference type="EMBL" id="KGN79423.1"/>
    </source>
</evidence>
<dbReference type="InterPro" id="IPR045741">
    <property type="entry name" value="PorV"/>
</dbReference>
<evidence type="ECO:0000256" key="1">
    <source>
        <dbReference type="SAM" id="SignalP"/>
    </source>
</evidence>
<dbReference type="STRING" id="36874.HQ34_02345"/>
<evidence type="ECO:0000313" key="4">
    <source>
        <dbReference type="Proteomes" id="UP000030125"/>
    </source>
</evidence>
<dbReference type="NCBIfam" id="NF033709">
    <property type="entry name" value="PorV_fam"/>
    <property type="match status" value="1"/>
</dbReference>
<organism evidence="3 4">
    <name type="scientific">Porphyromonas cangingivalis</name>
    <dbReference type="NCBI Taxonomy" id="36874"/>
    <lineage>
        <taxon>Bacteria</taxon>
        <taxon>Pseudomonadati</taxon>
        <taxon>Bacteroidota</taxon>
        <taxon>Bacteroidia</taxon>
        <taxon>Bacteroidales</taxon>
        <taxon>Porphyromonadaceae</taxon>
        <taxon>Porphyromonas</taxon>
    </lineage>
</organism>
<dbReference type="NCBIfam" id="NF033710">
    <property type="entry name" value="T9SS_OM_PorV"/>
    <property type="match status" value="1"/>
</dbReference>
<dbReference type="InterPro" id="IPR047799">
    <property type="entry name" value="T9SS_OM_PorV"/>
</dbReference>
<feature type="chain" id="PRO_5001998332" description="Type IX secretion system protein PorV domain-containing protein" evidence="1">
    <location>
        <begin position="24"/>
        <end position="396"/>
    </location>
</feature>
<name>A0A0A2EKG8_PORCN</name>
<evidence type="ECO:0000259" key="2">
    <source>
        <dbReference type="Pfam" id="PF19572"/>
    </source>
</evidence>
<feature type="domain" description="Type IX secretion system protein PorV" evidence="2">
    <location>
        <begin position="48"/>
        <end position="281"/>
    </location>
</feature>
<feature type="signal peptide" evidence="1">
    <location>
        <begin position="1"/>
        <end position="23"/>
    </location>
</feature>
<dbReference type="AlphaFoldDB" id="A0A0A2EKG8"/>
<dbReference type="eggNOG" id="COG2067">
    <property type="taxonomic scope" value="Bacteria"/>
</dbReference>
<dbReference type="OrthoDB" id="9758448at2"/>
<comment type="caution">
    <text evidence="3">The sequence shown here is derived from an EMBL/GenBank/DDBJ whole genome shotgun (WGS) entry which is preliminary data.</text>
</comment>